<sequence length="172" mass="19145">MNPSPQWMGRHTLTPPQQPPNPPPPLDPRRAATEASLSGDGGNLQAEKMGERERRNERREVRRRTVEVQRPAPARSGVTWQTWQLMAATPGSFLHFPTAYHQARVREHGIDDGGRKPGWLAEEEGEDWRIEEGSYGDCSLQGHADLGIIGLVAEEVEAEVAVGVVEEDLRDL</sequence>
<gene>
    <name evidence="2" type="ORF">TRIUR3_26902</name>
</gene>
<feature type="compositionally biased region" description="Basic and acidic residues" evidence="1">
    <location>
        <begin position="48"/>
        <end position="67"/>
    </location>
</feature>
<dbReference type="AlphaFoldDB" id="M7ZWB3"/>
<dbReference type="EMBL" id="KD057071">
    <property type="protein sequence ID" value="EMS64382.1"/>
    <property type="molecule type" value="Genomic_DNA"/>
</dbReference>
<accession>M7ZWB3</accession>
<protein>
    <submittedName>
        <fullName evidence="2">Uncharacterized protein</fullName>
    </submittedName>
</protein>
<feature type="region of interest" description="Disordered" evidence="1">
    <location>
        <begin position="1"/>
        <end position="74"/>
    </location>
</feature>
<feature type="compositionally biased region" description="Pro residues" evidence="1">
    <location>
        <begin position="16"/>
        <end position="26"/>
    </location>
</feature>
<evidence type="ECO:0000313" key="2">
    <source>
        <dbReference type="EMBL" id="EMS64382.1"/>
    </source>
</evidence>
<proteinExistence type="predicted"/>
<reference evidence="2" key="1">
    <citation type="journal article" date="2013" name="Nature">
        <title>Draft genome of the wheat A-genome progenitor Triticum urartu.</title>
        <authorList>
            <person name="Ling H.Q."/>
            <person name="Zhao S."/>
            <person name="Liu D."/>
            <person name="Wang J."/>
            <person name="Sun H."/>
            <person name="Zhang C."/>
            <person name="Fan H."/>
            <person name="Li D."/>
            <person name="Dong L."/>
            <person name="Tao Y."/>
            <person name="Gao C."/>
            <person name="Wu H."/>
            <person name="Li Y."/>
            <person name="Cui Y."/>
            <person name="Guo X."/>
            <person name="Zheng S."/>
            <person name="Wang B."/>
            <person name="Yu K."/>
            <person name="Liang Q."/>
            <person name="Yang W."/>
            <person name="Lou X."/>
            <person name="Chen J."/>
            <person name="Feng M."/>
            <person name="Jian J."/>
            <person name="Zhang X."/>
            <person name="Luo G."/>
            <person name="Jiang Y."/>
            <person name="Liu J."/>
            <person name="Wang Z."/>
            <person name="Sha Y."/>
            <person name="Zhang B."/>
            <person name="Wu H."/>
            <person name="Tang D."/>
            <person name="Shen Q."/>
            <person name="Xue P."/>
            <person name="Zou S."/>
            <person name="Wang X."/>
            <person name="Liu X."/>
            <person name="Wang F."/>
            <person name="Yang Y."/>
            <person name="An X."/>
            <person name="Dong Z."/>
            <person name="Zhang K."/>
            <person name="Zhang X."/>
            <person name="Luo M.C."/>
            <person name="Dvorak J."/>
            <person name="Tong Y."/>
            <person name="Wang J."/>
            <person name="Yang H."/>
            <person name="Li Z."/>
            <person name="Wang D."/>
            <person name="Zhang A."/>
            <person name="Wang J."/>
        </authorList>
    </citation>
    <scope>NUCLEOTIDE SEQUENCE</scope>
</reference>
<evidence type="ECO:0000256" key="1">
    <source>
        <dbReference type="SAM" id="MobiDB-lite"/>
    </source>
</evidence>
<dbReference type="OMA" id="YGDCSLQ"/>
<organism evidence="2">
    <name type="scientific">Triticum urartu</name>
    <name type="common">Red wild einkorn</name>
    <name type="synonym">Crithodium urartu</name>
    <dbReference type="NCBI Taxonomy" id="4572"/>
    <lineage>
        <taxon>Eukaryota</taxon>
        <taxon>Viridiplantae</taxon>
        <taxon>Streptophyta</taxon>
        <taxon>Embryophyta</taxon>
        <taxon>Tracheophyta</taxon>
        <taxon>Spermatophyta</taxon>
        <taxon>Magnoliopsida</taxon>
        <taxon>Liliopsida</taxon>
        <taxon>Poales</taxon>
        <taxon>Poaceae</taxon>
        <taxon>BOP clade</taxon>
        <taxon>Pooideae</taxon>
        <taxon>Triticodae</taxon>
        <taxon>Triticeae</taxon>
        <taxon>Triticinae</taxon>
        <taxon>Triticum</taxon>
    </lineage>
</organism>
<name>M7ZWB3_TRIUA</name>